<dbReference type="InterPro" id="IPR000160">
    <property type="entry name" value="GGDEF_dom"/>
</dbReference>
<feature type="domain" description="HAMP" evidence="4">
    <location>
        <begin position="106"/>
        <end position="133"/>
    </location>
</feature>
<dbReference type="Pfam" id="PF00990">
    <property type="entry name" value="GGDEF"/>
    <property type="match status" value="1"/>
</dbReference>
<dbReference type="PANTHER" id="PTHR45138">
    <property type="entry name" value="REGULATORY COMPONENTS OF SENSORY TRANSDUCTION SYSTEM"/>
    <property type="match status" value="1"/>
</dbReference>
<protein>
    <recommendedName>
        <fullName evidence="1">diguanylate cyclase</fullName>
        <ecNumber evidence="1">2.7.7.65</ecNumber>
    </recommendedName>
</protein>
<keyword evidence="2" id="KW-1133">Transmembrane helix</keyword>
<evidence type="ECO:0000259" key="5">
    <source>
        <dbReference type="PROSITE" id="PS50887"/>
    </source>
</evidence>
<dbReference type="GO" id="GO:0052621">
    <property type="term" value="F:diguanylate cyclase activity"/>
    <property type="evidence" value="ECO:0007669"/>
    <property type="project" value="UniProtKB-EC"/>
</dbReference>
<dbReference type="Gene3D" id="3.30.450.40">
    <property type="match status" value="1"/>
</dbReference>
<feature type="domain" description="GGDEF" evidence="5">
    <location>
        <begin position="318"/>
        <end position="450"/>
    </location>
</feature>
<dbReference type="GO" id="GO:0005886">
    <property type="term" value="C:plasma membrane"/>
    <property type="evidence" value="ECO:0007669"/>
    <property type="project" value="TreeGrafter"/>
</dbReference>
<feature type="transmembrane region" description="Helical" evidence="2">
    <location>
        <begin position="12"/>
        <end position="33"/>
    </location>
</feature>
<keyword evidence="2" id="KW-0812">Transmembrane</keyword>
<dbReference type="PROSITE" id="PS50873">
    <property type="entry name" value="PEROXIDASE_4"/>
    <property type="match status" value="1"/>
</dbReference>
<dbReference type="GO" id="GO:0007165">
    <property type="term" value="P:signal transduction"/>
    <property type="evidence" value="ECO:0007669"/>
    <property type="project" value="InterPro"/>
</dbReference>
<feature type="transmembrane region" description="Helical" evidence="2">
    <location>
        <begin position="45"/>
        <end position="69"/>
    </location>
</feature>
<dbReference type="EMBL" id="AP028679">
    <property type="protein sequence ID" value="BEQ15326.1"/>
    <property type="molecule type" value="Genomic_DNA"/>
</dbReference>
<dbReference type="NCBIfam" id="TIGR00254">
    <property type="entry name" value="GGDEF"/>
    <property type="match status" value="1"/>
</dbReference>
<reference evidence="7" key="1">
    <citation type="journal article" date="2023" name="Arch. Microbiol.">
        <title>Desulfoferula mesophilus gen. nov. sp. nov., a mesophilic sulfate-reducing bacterium isolated from a brackish lake sediment.</title>
        <authorList>
            <person name="Watanabe T."/>
            <person name="Yabe T."/>
            <person name="Tsuji J.M."/>
            <person name="Fukui M."/>
        </authorList>
    </citation>
    <scope>NUCLEOTIDE SEQUENCE [LARGE SCALE GENOMIC DNA]</scope>
    <source>
        <strain evidence="7">12FAK</strain>
    </source>
</reference>
<dbReference type="SUPFAM" id="SSF55073">
    <property type="entry name" value="Nucleotide cyclase"/>
    <property type="match status" value="1"/>
</dbReference>
<evidence type="ECO:0000259" key="3">
    <source>
        <dbReference type="PROSITE" id="PS50873"/>
    </source>
</evidence>
<dbReference type="RefSeq" id="WP_338599578.1">
    <property type="nucleotide sequence ID" value="NZ_AP028679.1"/>
</dbReference>
<accession>A0AAU9EN72</accession>
<dbReference type="GO" id="GO:0020037">
    <property type="term" value="F:heme binding"/>
    <property type="evidence" value="ECO:0007669"/>
    <property type="project" value="InterPro"/>
</dbReference>
<dbReference type="InterPro" id="IPR029787">
    <property type="entry name" value="Nucleotide_cyclase"/>
</dbReference>
<dbReference type="InterPro" id="IPR043128">
    <property type="entry name" value="Rev_trsase/Diguanyl_cyclase"/>
</dbReference>
<dbReference type="PANTHER" id="PTHR45138:SF24">
    <property type="entry name" value="DIGUANYLATE CYCLASE DGCC-RELATED"/>
    <property type="match status" value="1"/>
</dbReference>
<proteinExistence type="predicted"/>
<dbReference type="GO" id="GO:1902201">
    <property type="term" value="P:negative regulation of bacterial-type flagellum-dependent cell motility"/>
    <property type="evidence" value="ECO:0007669"/>
    <property type="project" value="TreeGrafter"/>
</dbReference>
<dbReference type="PROSITE" id="PS50887">
    <property type="entry name" value="GGDEF"/>
    <property type="match status" value="1"/>
</dbReference>
<dbReference type="InterPro" id="IPR029016">
    <property type="entry name" value="GAF-like_dom_sf"/>
</dbReference>
<evidence type="ECO:0000313" key="6">
    <source>
        <dbReference type="EMBL" id="BEQ15326.1"/>
    </source>
</evidence>
<dbReference type="Gene3D" id="3.30.70.270">
    <property type="match status" value="1"/>
</dbReference>
<organism evidence="6 7">
    <name type="scientific">Desulfoferula mesophila</name>
    <dbReference type="NCBI Taxonomy" id="3058419"/>
    <lineage>
        <taxon>Bacteria</taxon>
        <taxon>Pseudomonadati</taxon>
        <taxon>Thermodesulfobacteriota</taxon>
        <taxon>Desulfarculia</taxon>
        <taxon>Desulfarculales</taxon>
        <taxon>Desulfarculaceae</taxon>
        <taxon>Desulfoferula</taxon>
    </lineage>
</organism>
<dbReference type="EC" id="2.7.7.65" evidence="1"/>
<evidence type="ECO:0000256" key="2">
    <source>
        <dbReference type="SAM" id="Phobius"/>
    </source>
</evidence>
<gene>
    <name evidence="6" type="ORF">FAK_23920</name>
</gene>
<dbReference type="GO" id="GO:0004601">
    <property type="term" value="F:peroxidase activity"/>
    <property type="evidence" value="ECO:0007669"/>
    <property type="project" value="InterPro"/>
</dbReference>
<dbReference type="FunFam" id="3.30.70.270:FF:000001">
    <property type="entry name" value="Diguanylate cyclase domain protein"/>
    <property type="match status" value="1"/>
</dbReference>
<sequence length="450" mass="48881">MIRLTKKVFFDLAIWMIGLGLAMGVVFPFFMVLMGVPAQMVLTPWFFAACMGAGFVVGTANIGLARGVVGKRLRLLAERMRVVEGNLNHMAAGDGMEDCSPEDCYIAVDSSDEIGESAQAFNNLVGALAEAHQSEGAVSEFSRLLASQMELEALTEQALRQLMGHTRASAGALLVETEGELKMAASHGLRGPADLGQSDHVRAAMRTGQLQRVLLPPELTVEGVLADFKPREVLVEPVMYKSVPIGVIVLATGEAFDEKGLHRLELLRPGLALALNNGLAHERLQRLAALDPLTGIYNRRFGLARLQEEFGRAVRDSSPLGVVMFDLDHFKSVNDTYGHLVGDRVLVHMAKLARSVMREGDVLVRYGGEEFLAILPAASREDCRAVGERLRRLVQESAVRDGEQEIRITVSAGVAATPELTVDSPNDLVSQADQALYEAKDMGRNQVRIA</sequence>
<dbReference type="KEGG" id="dmp:FAK_23920"/>
<name>A0AAU9EN72_9BACT</name>
<dbReference type="PROSITE" id="PS50885">
    <property type="entry name" value="HAMP"/>
    <property type="match status" value="1"/>
</dbReference>
<dbReference type="GO" id="GO:0043709">
    <property type="term" value="P:cell adhesion involved in single-species biofilm formation"/>
    <property type="evidence" value="ECO:0007669"/>
    <property type="project" value="TreeGrafter"/>
</dbReference>
<evidence type="ECO:0000259" key="4">
    <source>
        <dbReference type="PROSITE" id="PS50885"/>
    </source>
</evidence>
<dbReference type="GO" id="GO:0006979">
    <property type="term" value="P:response to oxidative stress"/>
    <property type="evidence" value="ECO:0007669"/>
    <property type="project" value="InterPro"/>
</dbReference>
<evidence type="ECO:0000256" key="1">
    <source>
        <dbReference type="ARBA" id="ARBA00012528"/>
    </source>
</evidence>
<keyword evidence="7" id="KW-1185">Reference proteome</keyword>
<feature type="domain" description="Plant heme peroxidase family profile" evidence="3">
    <location>
        <begin position="98"/>
        <end position="387"/>
    </location>
</feature>
<evidence type="ECO:0000313" key="7">
    <source>
        <dbReference type="Proteomes" id="UP001366166"/>
    </source>
</evidence>
<dbReference type="InterPro" id="IPR050469">
    <property type="entry name" value="Diguanylate_Cyclase"/>
</dbReference>
<dbReference type="SMART" id="SM00267">
    <property type="entry name" value="GGDEF"/>
    <property type="match status" value="1"/>
</dbReference>
<keyword evidence="2" id="KW-0472">Membrane</keyword>
<dbReference type="AlphaFoldDB" id="A0AAU9EN72"/>
<dbReference type="CDD" id="cd01949">
    <property type="entry name" value="GGDEF"/>
    <property type="match status" value="1"/>
</dbReference>
<dbReference type="InterPro" id="IPR002016">
    <property type="entry name" value="Haem_peroxidase"/>
</dbReference>
<dbReference type="SUPFAM" id="SSF55781">
    <property type="entry name" value="GAF domain-like"/>
    <property type="match status" value="1"/>
</dbReference>
<dbReference type="Proteomes" id="UP001366166">
    <property type="component" value="Chromosome"/>
</dbReference>
<dbReference type="InterPro" id="IPR003660">
    <property type="entry name" value="HAMP_dom"/>
</dbReference>